<evidence type="ECO:0000313" key="9">
    <source>
        <dbReference type="Proteomes" id="UP000711407"/>
    </source>
</evidence>
<evidence type="ECO:0000256" key="1">
    <source>
        <dbReference type="ARBA" id="ARBA00022730"/>
    </source>
</evidence>
<dbReference type="NCBIfam" id="TIGR00731">
    <property type="entry name" value="bL25_bact_ctc"/>
    <property type="match status" value="1"/>
</dbReference>
<feature type="domain" description="Large ribosomal subunit protein bL25 L25" evidence="6">
    <location>
        <begin position="6"/>
        <end position="43"/>
    </location>
</feature>
<reference evidence="8" key="2">
    <citation type="submission" date="2021-09" db="EMBL/GenBank/DDBJ databases">
        <authorList>
            <person name="Gilroy R."/>
        </authorList>
    </citation>
    <scope>NUCLEOTIDE SEQUENCE</scope>
    <source>
        <strain evidence="8">4100</strain>
    </source>
</reference>
<comment type="similarity">
    <text evidence="5">Belongs to the bacterial ribosomal protein bL25 family. CTC subfamily.</text>
</comment>
<evidence type="ECO:0000256" key="2">
    <source>
        <dbReference type="ARBA" id="ARBA00022884"/>
    </source>
</evidence>
<dbReference type="InterPro" id="IPR020930">
    <property type="entry name" value="Ribosomal_uL5_bac-type"/>
</dbReference>
<dbReference type="GO" id="GO:0006412">
    <property type="term" value="P:translation"/>
    <property type="evidence" value="ECO:0007669"/>
    <property type="project" value="UniProtKB-UniRule"/>
</dbReference>
<dbReference type="PANTHER" id="PTHR33284:SF1">
    <property type="entry name" value="RIBOSOMAL PROTEIN L25_GLN-TRNA SYNTHETASE, ANTI-CODON-BINDING DOMAIN-CONTAINING PROTEIN"/>
    <property type="match status" value="1"/>
</dbReference>
<dbReference type="Gene3D" id="2.170.120.20">
    <property type="entry name" value="Ribosomal protein L25, beta domain"/>
    <property type="match status" value="1"/>
</dbReference>
<gene>
    <name evidence="5" type="primary">rplY</name>
    <name evidence="5" type="synonym">ctc</name>
    <name evidence="8" type="ORF">K8V47_04400</name>
</gene>
<dbReference type="InterPro" id="IPR020057">
    <property type="entry name" value="Ribosomal_bL25_b-dom"/>
</dbReference>
<dbReference type="InterPro" id="IPR037121">
    <property type="entry name" value="Ribosomal_bL25_C"/>
</dbReference>
<dbReference type="InterPro" id="IPR001021">
    <property type="entry name" value="Ribosomal_bL25_long"/>
</dbReference>
<evidence type="ECO:0000313" key="8">
    <source>
        <dbReference type="EMBL" id="HJE38983.1"/>
    </source>
</evidence>
<dbReference type="AlphaFoldDB" id="A0A921JI51"/>
<organism evidence="8 9">
    <name type="scientific">Candidatus Amulumruptor caecigallinarius</name>
    <dbReference type="NCBI Taxonomy" id="2109911"/>
    <lineage>
        <taxon>Bacteria</taxon>
        <taxon>Pseudomonadati</taxon>
        <taxon>Bacteroidota</taxon>
        <taxon>Bacteroidia</taxon>
        <taxon>Bacteroidales</taxon>
        <taxon>Muribaculaceae</taxon>
        <taxon>Candidatus Amulumruptor</taxon>
    </lineage>
</organism>
<feature type="domain" description="Large ribosomal subunit protein bL25 L25" evidence="6">
    <location>
        <begin position="60"/>
        <end position="115"/>
    </location>
</feature>
<dbReference type="HAMAP" id="MF_01334">
    <property type="entry name" value="Ribosomal_bL25_CTC"/>
    <property type="match status" value="1"/>
</dbReference>
<evidence type="ECO:0000256" key="3">
    <source>
        <dbReference type="ARBA" id="ARBA00022980"/>
    </source>
</evidence>
<dbReference type="GO" id="GO:0003735">
    <property type="term" value="F:structural constituent of ribosome"/>
    <property type="evidence" value="ECO:0007669"/>
    <property type="project" value="InterPro"/>
</dbReference>
<evidence type="ECO:0000259" key="6">
    <source>
        <dbReference type="Pfam" id="PF01386"/>
    </source>
</evidence>
<dbReference type="CDD" id="cd00495">
    <property type="entry name" value="Ribosomal_L25_TL5_CTC"/>
    <property type="match status" value="1"/>
</dbReference>
<protein>
    <recommendedName>
        <fullName evidence="5">Large ribosomal subunit protein bL25</fullName>
    </recommendedName>
    <alternativeName>
        <fullName evidence="5">General stress protein CTC</fullName>
    </alternativeName>
</protein>
<evidence type="ECO:0000256" key="4">
    <source>
        <dbReference type="ARBA" id="ARBA00023274"/>
    </source>
</evidence>
<keyword evidence="4 5" id="KW-0687">Ribonucleoprotein</keyword>
<dbReference type="SUPFAM" id="SSF50715">
    <property type="entry name" value="Ribosomal protein L25-like"/>
    <property type="match status" value="1"/>
</dbReference>
<dbReference type="InterPro" id="IPR011035">
    <property type="entry name" value="Ribosomal_bL25/Gln-tRNA_synth"/>
</dbReference>
<dbReference type="Pfam" id="PF14693">
    <property type="entry name" value="Ribosomal_TL5_C"/>
    <property type="match status" value="1"/>
</dbReference>
<keyword evidence="1 5" id="KW-0699">rRNA-binding</keyword>
<comment type="subunit">
    <text evidence="5">Part of the 50S ribosomal subunit; part of the 5S rRNA/L5/L18/L25 subcomplex. Contacts the 5S rRNA. Binds to the 5S rRNA independently of L5 and L18.</text>
</comment>
<dbReference type="EMBL" id="DYXT01000026">
    <property type="protein sequence ID" value="HJE38983.1"/>
    <property type="molecule type" value="Genomic_DNA"/>
</dbReference>
<dbReference type="InterPro" id="IPR020056">
    <property type="entry name" value="Rbsml_bL25/Gln-tRNA_synth_N"/>
</dbReference>
<comment type="function">
    <text evidence="5">This is one of the proteins that binds to the 5S RNA in the ribosome where it forms part of the central protuberance.</text>
</comment>
<keyword evidence="3 5" id="KW-0689">Ribosomal protein</keyword>
<evidence type="ECO:0000259" key="7">
    <source>
        <dbReference type="Pfam" id="PF14693"/>
    </source>
</evidence>
<proteinExistence type="inferred from homology"/>
<dbReference type="Proteomes" id="UP000711407">
    <property type="component" value="Unassembled WGS sequence"/>
</dbReference>
<dbReference type="PANTHER" id="PTHR33284">
    <property type="entry name" value="RIBOSOMAL PROTEIN L25/GLN-TRNA SYNTHETASE, ANTI-CODON-BINDING DOMAIN-CONTAINING PROTEIN"/>
    <property type="match status" value="1"/>
</dbReference>
<sequence>MNTFQLVAEPRTDLGKKAAKQLRKENKIPVVLNGGAQVELPFKGTLKPGEKIIEIGRGRGIITTDLTVTNDAVRKLVYTPDIFAIELDVNGEKRHAVLKDIQFHPVKDTILHIDLLEVNDKKPVTIEVPVKLEGHAEGVKAGGKLTLSMKKIKVKAIYTQIPERVVINVDNLGLGKTLQIGDLHFEGLELMNAKNAVVCAVQLTRAARGAQAAAAAGK</sequence>
<feature type="domain" description="Large ribosomal subunit protein bL25 beta" evidence="7">
    <location>
        <begin position="124"/>
        <end position="203"/>
    </location>
</feature>
<evidence type="ECO:0000256" key="5">
    <source>
        <dbReference type="HAMAP-Rule" id="MF_01334"/>
    </source>
</evidence>
<dbReference type="Gene3D" id="2.40.240.10">
    <property type="entry name" value="Ribosomal Protein L25, Chain P"/>
    <property type="match status" value="1"/>
</dbReference>
<comment type="caution">
    <text evidence="8">The sequence shown here is derived from an EMBL/GenBank/DDBJ whole genome shotgun (WGS) entry which is preliminary data.</text>
</comment>
<accession>A0A921JI51</accession>
<dbReference type="InterPro" id="IPR029751">
    <property type="entry name" value="Ribosomal_L25_dom"/>
</dbReference>
<keyword evidence="2 5" id="KW-0694">RNA-binding</keyword>
<name>A0A921JI51_9BACT</name>
<reference evidence="8" key="1">
    <citation type="journal article" date="2021" name="PeerJ">
        <title>Extensive microbial diversity within the chicken gut microbiome revealed by metagenomics and culture.</title>
        <authorList>
            <person name="Gilroy R."/>
            <person name="Ravi A."/>
            <person name="Getino M."/>
            <person name="Pursley I."/>
            <person name="Horton D.L."/>
            <person name="Alikhan N.F."/>
            <person name="Baker D."/>
            <person name="Gharbi K."/>
            <person name="Hall N."/>
            <person name="Watson M."/>
            <person name="Adriaenssens E.M."/>
            <person name="Foster-Nyarko E."/>
            <person name="Jarju S."/>
            <person name="Secka A."/>
            <person name="Antonio M."/>
            <person name="Oren A."/>
            <person name="Chaudhuri R.R."/>
            <person name="La Ragione R."/>
            <person name="Hildebrand F."/>
            <person name="Pallen M.J."/>
        </authorList>
    </citation>
    <scope>NUCLEOTIDE SEQUENCE</scope>
    <source>
        <strain evidence="8">4100</strain>
    </source>
</reference>
<dbReference type="GO" id="GO:0022625">
    <property type="term" value="C:cytosolic large ribosomal subunit"/>
    <property type="evidence" value="ECO:0007669"/>
    <property type="project" value="TreeGrafter"/>
</dbReference>
<dbReference type="GO" id="GO:0008097">
    <property type="term" value="F:5S rRNA binding"/>
    <property type="evidence" value="ECO:0007669"/>
    <property type="project" value="InterPro"/>
</dbReference>
<dbReference type="Pfam" id="PF01386">
    <property type="entry name" value="Ribosomal_L25p"/>
    <property type="match status" value="2"/>
</dbReference>